<evidence type="ECO:0000313" key="3">
    <source>
        <dbReference type="Proteomes" id="UP001190700"/>
    </source>
</evidence>
<evidence type="ECO:0000256" key="1">
    <source>
        <dbReference type="ARBA" id="ARBA00023125"/>
    </source>
</evidence>
<evidence type="ECO:0000313" key="2">
    <source>
        <dbReference type="EMBL" id="KAK3274472.1"/>
    </source>
</evidence>
<organism evidence="2 3">
    <name type="scientific">Cymbomonas tetramitiformis</name>
    <dbReference type="NCBI Taxonomy" id="36881"/>
    <lineage>
        <taxon>Eukaryota</taxon>
        <taxon>Viridiplantae</taxon>
        <taxon>Chlorophyta</taxon>
        <taxon>Pyramimonadophyceae</taxon>
        <taxon>Pyramimonadales</taxon>
        <taxon>Pyramimonadaceae</taxon>
        <taxon>Cymbomonas</taxon>
    </lineage>
</organism>
<name>A0AAE0L782_9CHLO</name>
<dbReference type="EMBL" id="LGRX02007704">
    <property type="protein sequence ID" value="KAK3274472.1"/>
    <property type="molecule type" value="Genomic_DNA"/>
</dbReference>
<comment type="caution">
    <text evidence="2">The sequence shown here is derived from an EMBL/GenBank/DDBJ whole genome shotgun (WGS) entry which is preliminary data.</text>
</comment>
<sequence length="751" mass="81375">MAVANTGGSAGVDADRWALWDEEDAKSVLASFLPLGVGSGQLNTPEWNAAAFEALAGMAALARQRAAVPSDLVPWTVELSAGQGGPSGGGGQAAGTPDPRLWAGRVSPAEETSEEDWWVLVQLVREHLADMHNFAAAKGGGLFPGVMEDSFLCKRARSPARGASDPGAQVSLMAGADPGGGDLTAERRAELAAREAGLRTLPHNVLVRTLETDTIPDDVGSPPRRAAQGAVLDAAGVGTRVLDDGEEGGRRVTPDAHMRRAGWACMGGVLDEQFFLHTWDNMRRMVRRPWFPCQKGKPASDHINYLELFAVWWAVALWGWQLAGRTVVVRIDNQCALTQDRDDWMPHPGLWHELDVEFGPFMLDSCVAVSRANAYCVTSWSKDEDARVQDFAGCNAWGNLPFSITEDILRKFLRCKRRQQLGTARTFLVPVWDGHPAWELVRGLPGVLKVGAGADDVVQALQQKARRYEGAALADNTTGTYNTGAKAFLTFCVFFACLGCMSPLLPATDETRIYFITFNSWFVTPSTIKTYMVGVRQLHLQRGHEWKQVAQRHRVAATQQGVRRFWGRPSKPVMPLTLRDLARMARLVDRRSLTALSVWAAILVGFFGSFRKDNFTEGKAAAWNSRASLVRGDVIFAEDGETAGDSALFIVEKVTGKKVQLVPLGHTELVKGIKALAAAVGLNPADYAGHSLSRGHGGAAVGLVSTAGQHTQLHSQVSLCRTEHGGGCTKPACPGEGTLQLWRRHGAEKQL</sequence>
<dbReference type="InterPro" id="IPR010998">
    <property type="entry name" value="Integrase_recombinase_N"/>
</dbReference>
<dbReference type="Proteomes" id="UP001190700">
    <property type="component" value="Unassembled WGS sequence"/>
</dbReference>
<dbReference type="GO" id="GO:0003677">
    <property type="term" value="F:DNA binding"/>
    <property type="evidence" value="ECO:0007669"/>
    <property type="project" value="UniProtKB-KW"/>
</dbReference>
<dbReference type="Gene3D" id="1.10.150.130">
    <property type="match status" value="1"/>
</dbReference>
<dbReference type="SUPFAM" id="SSF47823">
    <property type="entry name" value="lambda integrase-like, N-terminal domain"/>
    <property type="match status" value="1"/>
</dbReference>
<gene>
    <name evidence="2" type="ORF">CYMTET_17343</name>
</gene>
<keyword evidence="1" id="KW-0238">DNA-binding</keyword>
<protein>
    <submittedName>
        <fullName evidence="2">Uncharacterized protein</fullName>
    </submittedName>
</protein>
<dbReference type="AlphaFoldDB" id="A0AAE0L782"/>
<proteinExistence type="predicted"/>
<keyword evidence="3" id="KW-1185">Reference proteome</keyword>
<accession>A0AAE0L782</accession>
<reference evidence="2 3" key="1">
    <citation type="journal article" date="2015" name="Genome Biol. Evol.">
        <title>Comparative Genomics of a Bacterivorous Green Alga Reveals Evolutionary Causalities and Consequences of Phago-Mixotrophic Mode of Nutrition.</title>
        <authorList>
            <person name="Burns J.A."/>
            <person name="Paasch A."/>
            <person name="Narechania A."/>
            <person name="Kim E."/>
        </authorList>
    </citation>
    <scope>NUCLEOTIDE SEQUENCE [LARGE SCALE GENOMIC DNA]</scope>
    <source>
        <strain evidence="2 3">PLY_AMNH</strain>
    </source>
</reference>